<evidence type="ECO:0000256" key="8">
    <source>
        <dbReference type="ARBA" id="ARBA00022840"/>
    </source>
</evidence>
<dbReference type="Gene3D" id="1.10.10.350">
    <property type="match status" value="1"/>
</dbReference>
<feature type="domain" description="Aminoacyl-tRNA synthetase class I anticodon-binding" evidence="13">
    <location>
        <begin position="332"/>
        <end position="462"/>
    </location>
</feature>
<dbReference type="PANTHER" id="PTHR43311:SF2">
    <property type="entry name" value="GLUTAMATE--TRNA LIGASE, MITOCHONDRIAL-RELATED"/>
    <property type="match status" value="1"/>
</dbReference>
<accession>A0A382AWG9</accession>
<evidence type="ECO:0000256" key="7">
    <source>
        <dbReference type="ARBA" id="ARBA00022741"/>
    </source>
</evidence>
<dbReference type="NCBIfam" id="NF004315">
    <property type="entry name" value="PRK05710.1-4"/>
    <property type="match status" value="1"/>
</dbReference>
<dbReference type="InterPro" id="IPR004527">
    <property type="entry name" value="Glu-tRNA-ligase_bac/mito"/>
</dbReference>
<dbReference type="InterPro" id="IPR014729">
    <property type="entry name" value="Rossmann-like_a/b/a_fold"/>
</dbReference>
<dbReference type="NCBIfam" id="TIGR00464">
    <property type="entry name" value="gltX_bact"/>
    <property type="match status" value="1"/>
</dbReference>
<evidence type="ECO:0000256" key="1">
    <source>
        <dbReference type="ARBA" id="ARBA00004496"/>
    </source>
</evidence>
<keyword evidence="7" id="KW-0547">Nucleotide-binding</keyword>
<evidence type="ECO:0000259" key="12">
    <source>
        <dbReference type="Pfam" id="PF00749"/>
    </source>
</evidence>
<evidence type="ECO:0000256" key="6">
    <source>
        <dbReference type="ARBA" id="ARBA00022598"/>
    </source>
</evidence>
<dbReference type="Pfam" id="PF00749">
    <property type="entry name" value="tRNA-synt_1c"/>
    <property type="match status" value="1"/>
</dbReference>
<dbReference type="GO" id="GO:0005524">
    <property type="term" value="F:ATP binding"/>
    <property type="evidence" value="ECO:0007669"/>
    <property type="project" value="UniProtKB-KW"/>
</dbReference>
<gene>
    <name evidence="14" type="ORF">METZ01_LOCUS158578</name>
</gene>
<dbReference type="HAMAP" id="MF_00022">
    <property type="entry name" value="Glu_tRNA_synth_type1"/>
    <property type="match status" value="1"/>
</dbReference>
<evidence type="ECO:0000256" key="5">
    <source>
        <dbReference type="ARBA" id="ARBA00022490"/>
    </source>
</evidence>
<dbReference type="InterPro" id="IPR001412">
    <property type="entry name" value="aa-tRNA-synth_I_CS"/>
</dbReference>
<dbReference type="InterPro" id="IPR020751">
    <property type="entry name" value="aa-tRNA-synth_I_codon-bd_sub2"/>
</dbReference>
<dbReference type="GO" id="GO:0005829">
    <property type="term" value="C:cytosol"/>
    <property type="evidence" value="ECO:0007669"/>
    <property type="project" value="TreeGrafter"/>
</dbReference>
<dbReference type="Pfam" id="PF19269">
    <property type="entry name" value="Anticodon_2"/>
    <property type="match status" value="1"/>
</dbReference>
<name>A0A382AWG9_9ZZZZ</name>
<evidence type="ECO:0000313" key="14">
    <source>
        <dbReference type="EMBL" id="SVB05724.1"/>
    </source>
</evidence>
<keyword evidence="6" id="KW-0436">Ligase</keyword>
<reference evidence="14" key="1">
    <citation type="submission" date="2018-05" db="EMBL/GenBank/DDBJ databases">
        <authorList>
            <person name="Lanie J.A."/>
            <person name="Ng W.-L."/>
            <person name="Kazmierczak K.M."/>
            <person name="Andrzejewski T.M."/>
            <person name="Davidsen T.M."/>
            <person name="Wayne K.J."/>
            <person name="Tettelin H."/>
            <person name="Glass J.I."/>
            <person name="Rusch D."/>
            <person name="Podicherti R."/>
            <person name="Tsui H.-C.T."/>
            <person name="Winkler M.E."/>
        </authorList>
    </citation>
    <scope>NUCLEOTIDE SEQUENCE</scope>
</reference>
<dbReference type="FunFam" id="3.40.50.620:FF:000007">
    <property type="entry name" value="Glutamate--tRNA ligase"/>
    <property type="match status" value="1"/>
</dbReference>
<dbReference type="PRINTS" id="PR00987">
    <property type="entry name" value="TRNASYNTHGLU"/>
</dbReference>
<dbReference type="AlphaFoldDB" id="A0A382AWG9"/>
<dbReference type="InterPro" id="IPR020058">
    <property type="entry name" value="Glu/Gln-tRNA-synth_Ib_cat-dom"/>
</dbReference>
<evidence type="ECO:0000256" key="10">
    <source>
        <dbReference type="ARBA" id="ARBA00023146"/>
    </source>
</evidence>
<evidence type="ECO:0000259" key="13">
    <source>
        <dbReference type="Pfam" id="PF19269"/>
    </source>
</evidence>
<organism evidence="14">
    <name type="scientific">marine metagenome</name>
    <dbReference type="NCBI Taxonomy" id="408172"/>
    <lineage>
        <taxon>unclassified sequences</taxon>
        <taxon>metagenomes</taxon>
        <taxon>ecological metagenomes</taxon>
    </lineage>
</organism>
<keyword evidence="5" id="KW-0963">Cytoplasm</keyword>
<comment type="subunit">
    <text evidence="3">Monomer.</text>
</comment>
<dbReference type="GO" id="GO:0000049">
    <property type="term" value="F:tRNA binding"/>
    <property type="evidence" value="ECO:0007669"/>
    <property type="project" value="InterPro"/>
</dbReference>
<dbReference type="InterPro" id="IPR049940">
    <property type="entry name" value="GluQ/Sye"/>
</dbReference>
<feature type="non-terminal residue" evidence="14">
    <location>
        <position position="1"/>
    </location>
</feature>
<evidence type="ECO:0000256" key="11">
    <source>
        <dbReference type="ARBA" id="ARBA00030865"/>
    </source>
</evidence>
<dbReference type="SUPFAM" id="SSF48163">
    <property type="entry name" value="An anticodon-binding domain of class I aminoacyl-tRNA synthetases"/>
    <property type="match status" value="1"/>
</dbReference>
<comment type="subcellular location">
    <subcellularLocation>
        <location evidence="1">Cytoplasm</location>
    </subcellularLocation>
</comment>
<dbReference type="GO" id="GO:0008270">
    <property type="term" value="F:zinc ion binding"/>
    <property type="evidence" value="ECO:0007669"/>
    <property type="project" value="InterPro"/>
</dbReference>
<comment type="similarity">
    <text evidence="2">Belongs to the class-I aminoacyl-tRNA synthetase family. Glutamate--tRNA ligase type 1 subfamily.</text>
</comment>
<dbReference type="GO" id="GO:0004818">
    <property type="term" value="F:glutamate-tRNA ligase activity"/>
    <property type="evidence" value="ECO:0007669"/>
    <property type="project" value="UniProtKB-EC"/>
</dbReference>
<evidence type="ECO:0000256" key="3">
    <source>
        <dbReference type="ARBA" id="ARBA00011245"/>
    </source>
</evidence>
<evidence type="ECO:0000256" key="2">
    <source>
        <dbReference type="ARBA" id="ARBA00007894"/>
    </source>
</evidence>
<keyword evidence="9" id="KW-0648">Protein biosynthesis</keyword>
<feature type="domain" description="Glutamyl/glutaminyl-tRNA synthetase class Ib catalytic" evidence="12">
    <location>
        <begin position="4"/>
        <end position="307"/>
    </location>
</feature>
<dbReference type="EMBL" id="UINC01027089">
    <property type="protein sequence ID" value="SVB05724.1"/>
    <property type="molecule type" value="Genomic_DNA"/>
</dbReference>
<dbReference type="EC" id="6.1.1.17" evidence="4"/>
<dbReference type="SUPFAM" id="SSF52374">
    <property type="entry name" value="Nucleotidylyl transferase"/>
    <property type="match status" value="1"/>
</dbReference>
<dbReference type="InterPro" id="IPR045462">
    <property type="entry name" value="aa-tRNA-synth_I_cd-bd"/>
</dbReference>
<dbReference type="InterPro" id="IPR033910">
    <property type="entry name" value="GluRS_core"/>
</dbReference>
<dbReference type="PROSITE" id="PS00178">
    <property type="entry name" value="AA_TRNA_LIGASE_I"/>
    <property type="match status" value="1"/>
</dbReference>
<dbReference type="CDD" id="cd00808">
    <property type="entry name" value="GluRS_core"/>
    <property type="match status" value="1"/>
</dbReference>
<keyword evidence="10" id="KW-0030">Aminoacyl-tRNA synthetase</keyword>
<dbReference type="InterPro" id="IPR000924">
    <property type="entry name" value="Glu/Gln-tRNA-synth"/>
</dbReference>
<dbReference type="InterPro" id="IPR008925">
    <property type="entry name" value="aa_tRNA-synth_I_cd-bd_sf"/>
</dbReference>
<protein>
    <recommendedName>
        <fullName evidence="4">glutamate--tRNA ligase</fullName>
        <ecNumber evidence="4">6.1.1.17</ecNumber>
    </recommendedName>
    <alternativeName>
        <fullName evidence="11">Glutamyl-tRNA synthetase</fullName>
    </alternativeName>
</protein>
<dbReference type="PANTHER" id="PTHR43311">
    <property type="entry name" value="GLUTAMATE--TRNA LIGASE"/>
    <property type="match status" value="1"/>
</dbReference>
<keyword evidence="8" id="KW-0067">ATP-binding</keyword>
<evidence type="ECO:0000256" key="9">
    <source>
        <dbReference type="ARBA" id="ARBA00022917"/>
    </source>
</evidence>
<dbReference type="GO" id="GO:0006424">
    <property type="term" value="P:glutamyl-tRNA aminoacylation"/>
    <property type="evidence" value="ECO:0007669"/>
    <property type="project" value="InterPro"/>
</dbReference>
<sequence>VNSRVRFAPSPTGQLHLGGARTALFNYLFARQLKGQFLLRIEDTDRERSKREYVEQILDSLSWLGMDWDDEPIFQSSRSDRYSEIVERLLVNGDAYRCFATEEELNKIRKETGTYLYPGLWRNRSGNEVQSRMDAGESFTIRLRTPRENTTSFFDQIYNKIETPNAEIDDFVIARSDGSPVYNLVVVVDDHDMGITHVIRGEDHVSNTPKQIIMYQALGWNLPKFAHLPMILGADKKRLSKRHGAVGVQAFRDQGYLPEAIINYLALLGWNPGTDEEVFTREQLVEIFSLDQVNKKGAVFDYKKLNWISGQHLMIKSNEDILDTFREMNPEWGKTESDVYVLRVIEQLKVRSKSLIQLTEQSRYFFKDPESYDENAKKKSWKEDTRELLDSYFTDISKLGDWNRNSLESSLKTVADIAGVGVGKIIHPVRLALSGVSHGPSLFVMMELLGKERCLRRIKTVINLL</sequence>
<proteinExistence type="inferred from homology"/>
<dbReference type="Gene3D" id="3.40.50.620">
    <property type="entry name" value="HUPs"/>
    <property type="match status" value="1"/>
</dbReference>
<evidence type="ECO:0000256" key="4">
    <source>
        <dbReference type="ARBA" id="ARBA00012835"/>
    </source>
</evidence>